<feature type="domain" description="PDZ" evidence="5">
    <location>
        <begin position="11"/>
        <end position="84"/>
    </location>
</feature>
<proteinExistence type="predicted"/>
<dbReference type="InterPro" id="IPR050604">
    <property type="entry name" value="PDZ-LIM_domain"/>
</dbReference>
<feature type="compositionally biased region" description="Pro residues" evidence="4">
    <location>
        <begin position="103"/>
        <end position="115"/>
    </location>
</feature>
<evidence type="ECO:0000313" key="7">
    <source>
        <dbReference type="RefSeq" id="XP_002732255.2"/>
    </source>
</evidence>
<evidence type="ECO:0000256" key="1">
    <source>
        <dbReference type="ARBA" id="ARBA00004496"/>
    </source>
</evidence>
<dbReference type="PROSITE" id="PS50106">
    <property type="entry name" value="PDZ"/>
    <property type="match status" value="1"/>
</dbReference>
<reference evidence="7" key="1">
    <citation type="submission" date="2025-08" db="UniProtKB">
        <authorList>
            <consortium name="RefSeq"/>
        </authorList>
    </citation>
    <scope>IDENTIFICATION</scope>
    <source>
        <tissue evidence="7">Testes</tissue>
    </source>
</reference>
<organism evidence="6 7">
    <name type="scientific">Saccoglossus kowalevskii</name>
    <name type="common">Acorn worm</name>
    <dbReference type="NCBI Taxonomy" id="10224"/>
    <lineage>
        <taxon>Eukaryota</taxon>
        <taxon>Metazoa</taxon>
        <taxon>Hemichordata</taxon>
        <taxon>Enteropneusta</taxon>
        <taxon>Harrimaniidae</taxon>
        <taxon>Saccoglossus</taxon>
    </lineage>
</organism>
<dbReference type="Gene3D" id="2.30.42.10">
    <property type="match status" value="1"/>
</dbReference>
<dbReference type="Pfam" id="PF15936">
    <property type="entry name" value="DUF4749"/>
    <property type="match status" value="1"/>
</dbReference>
<dbReference type="InterPro" id="IPR006643">
    <property type="entry name" value="Zasp-like_motif"/>
</dbReference>
<dbReference type="Pfam" id="PF00595">
    <property type="entry name" value="PDZ"/>
    <property type="match status" value="1"/>
</dbReference>
<name>A0ABM0GL16_SACKO</name>
<dbReference type="PANTHER" id="PTHR24214:SF38">
    <property type="entry name" value="PDZ AND LIM DOMAIN PROTEIN ZASP-RELATED"/>
    <property type="match status" value="1"/>
</dbReference>
<gene>
    <name evidence="7" type="primary">LOC100378508</name>
</gene>
<dbReference type="InterPro" id="IPR036034">
    <property type="entry name" value="PDZ_sf"/>
</dbReference>
<accession>A0ABM0GL16</accession>
<dbReference type="InterPro" id="IPR001478">
    <property type="entry name" value="PDZ"/>
</dbReference>
<dbReference type="SMART" id="SM00735">
    <property type="entry name" value="ZM"/>
    <property type="match status" value="1"/>
</dbReference>
<dbReference type="CDD" id="cd06753">
    <property type="entry name" value="PDZ_PDLIM-like"/>
    <property type="match status" value="1"/>
</dbReference>
<protein>
    <submittedName>
        <fullName evidence="7">Mucin-1-like</fullName>
    </submittedName>
</protein>
<dbReference type="RefSeq" id="XP_002732255.2">
    <property type="nucleotide sequence ID" value="XM_002732209.2"/>
</dbReference>
<feature type="region of interest" description="Disordered" evidence="4">
    <location>
        <begin position="86"/>
        <end position="259"/>
    </location>
</feature>
<dbReference type="Proteomes" id="UP000694865">
    <property type="component" value="Unplaced"/>
</dbReference>
<feature type="compositionally biased region" description="Polar residues" evidence="4">
    <location>
        <begin position="154"/>
        <end position="179"/>
    </location>
</feature>
<sequence>MQYKAHLVGPGPWGFRLTGGKENNQPLIISRTTAGGKAVKADIRPDDILTAINGEPTFDMTLARAQEKIRITKGDLYLTMMRRGADGNHNQQKQQPHQQSRAAPPPAPPAPPMPYQQPARSPAPYQQNARSPAPYQQHARSPAPYQQHVRQPAAYQQNAHSPVSYTSPPALSPVRSPQQVDYARPPQLFGKASPTTGSQSFRPVISPSPTSNKKPFTYGYDPASARSPGFNKVTSPNNDSGPRVEIRREPQYQPHHQPAKIPSYYRRIDPTHGAEEKYEEPHQPSPTAKVVHLQYNSPVGIYSADNIADSFKGQTTDMISTGQAGVVRGNSPGYSPSHMNNSPGHRSNVTQVYPAVLNQAPLPRSVDANSRLIPQRDEMSGDYYGYKNPGSQSKSFRVLQQHVAQTGEMEYGQEL</sequence>
<feature type="compositionally biased region" description="Low complexity" evidence="4">
    <location>
        <begin position="88"/>
        <end position="102"/>
    </location>
</feature>
<dbReference type="InterPro" id="IPR031847">
    <property type="entry name" value="PDLI1-4/Zasp-like_mid"/>
</dbReference>
<feature type="compositionally biased region" description="Polar residues" evidence="4">
    <location>
        <begin position="193"/>
        <end position="214"/>
    </location>
</feature>
<dbReference type="SMART" id="SM00228">
    <property type="entry name" value="PDZ"/>
    <property type="match status" value="1"/>
</dbReference>
<evidence type="ECO:0000256" key="4">
    <source>
        <dbReference type="SAM" id="MobiDB-lite"/>
    </source>
</evidence>
<keyword evidence="2" id="KW-0963">Cytoplasm</keyword>
<keyword evidence="3" id="KW-0440">LIM domain</keyword>
<keyword evidence="6" id="KW-1185">Reference proteome</keyword>
<dbReference type="GeneID" id="100378508"/>
<evidence type="ECO:0000256" key="2">
    <source>
        <dbReference type="ARBA" id="ARBA00022490"/>
    </source>
</evidence>
<dbReference type="PANTHER" id="PTHR24214">
    <property type="entry name" value="PDZ AND LIM DOMAIN PROTEIN ZASP"/>
    <property type="match status" value="1"/>
</dbReference>
<keyword evidence="3" id="KW-0862">Zinc</keyword>
<evidence type="ECO:0000259" key="5">
    <source>
        <dbReference type="PROSITE" id="PS50106"/>
    </source>
</evidence>
<comment type="subcellular location">
    <subcellularLocation>
        <location evidence="1">Cytoplasm</location>
    </subcellularLocation>
</comment>
<evidence type="ECO:0000256" key="3">
    <source>
        <dbReference type="ARBA" id="ARBA00023038"/>
    </source>
</evidence>
<dbReference type="SUPFAM" id="SSF50156">
    <property type="entry name" value="PDZ domain-like"/>
    <property type="match status" value="1"/>
</dbReference>
<evidence type="ECO:0000313" key="6">
    <source>
        <dbReference type="Proteomes" id="UP000694865"/>
    </source>
</evidence>
<keyword evidence="3" id="KW-0479">Metal-binding</keyword>